<dbReference type="AlphaFoldDB" id="A0A1F8GWZ3"/>
<dbReference type="InterPro" id="IPR018089">
    <property type="entry name" value="OMPdecase_AS"/>
</dbReference>
<sequence>MVEAMHEFGTDRIVSGRNGIAEVFVRFDPTGQRIIEFGSTHDSAAFRESHNPDLSSKMIIFDMKISDIAHTAQDGTKKVAKKMRFPLKEIRHGKDMDHATVNSLCYALIELNRDMRETVH</sequence>
<reference evidence="1 2" key="1">
    <citation type="journal article" date="2016" name="Nat. Commun.">
        <title>Thousands of microbial genomes shed light on interconnected biogeochemical processes in an aquifer system.</title>
        <authorList>
            <person name="Anantharaman K."/>
            <person name="Brown C.T."/>
            <person name="Hug L.A."/>
            <person name="Sharon I."/>
            <person name="Castelle C.J."/>
            <person name="Probst A.J."/>
            <person name="Thomas B.C."/>
            <person name="Singh A."/>
            <person name="Wilkins M.J."/>
            <person name="Karaoz U."/>
            <person name="Brodie E.L."/>
            <person name="Williams K.H."/>
            <person name="Hubbard S.S."/>
            <person name="Banfield J.F."/>
        </authorList>
    </citation>
    <scope>NUCLEOTIDE SEQUENCE [LARGE SCALE GENOMIC DNA]</scope>
</reference>
<dbReference type="GO" id="GO:0004590">
    <property type="term" value="F:orotidine-5'-phosphate decarboxylase activity"/>
    <property type="evidence" value="ECO:0007669"/>
    <property type="project" value="InterPro"/>
</dbReference>
<gene>
    <name evidence="1" type="ORF">A3A33_01175</name>
</gene>
<accession>A0A1F8GWZ3</accession>
<name>A0A1F8GWZ3_9BACT</name>
<dbReference type="Proteomes" id="UP000179047">
    <property type="component" value="Unassembled WGS sequence"/>
</dbReference>
<comment type="caution">
    <text evidence="1">The sequence shown here is derived from an EMBL/GenBank/DDBJ whole genome shotgun (WGS) entry which is preliminary data.</text>
</comment>
<dbReference type="EMBL" id="MGKP01000001">
    <property type="protein sequence ID" value="OGN29917.1"/>
    <property type="molecule type" value="Genomic_DNA"/>
</dbReference>
<proteinExistence type="predicted"/>
<dbReference type="PROSITE" id="PS00156">
    <property type="entry name" value="OMPDECASE"/>
    <property type="match status" value="1"/>
</dbReference>
<evidence type="ECO:0000313" key="1">
    <source>
        <dbReference type="EMBL" id="OGN29917.1"/>
    </source>
</evidence>
<organism evidence="1 2">
    <name type="scientific">Candidatus Yanofskybacteria bacterium RIFCSPLOWO2_01_FULL_49_25</name>
    <dbReference type="NCBI Taxonomy" id="1802701"/>
    <lineage>
        <taxon>Bacteria</taxon>
        <taxon>Candidatus Yanofskyibacteriota</taxon>
    </lineage>
</organism>
<protein>
    <submittedName>
        <fullName evidence="1">Uncharacterized protein</fullName>
    </submittedName>
</protein>
<dbReference type="GO" id="GO:0006207">
    <property type="term" value="P:'de novo' pyrimidine nucleobase biosynthetic process"/>
    <property type="evidence" value="ECO:0007669"/>
    <property type="project" value="InterPro"/>
</dbReference>
<evidence type="ECO:0000313" key="2">
    <source>
        <dbReference type="Proteomes" id="UP000179047"/>
    </source>
</evidence>